<dbReference type="CDD" id="cd06580">
    <property type="entry name" value="TM_PBP1_transp_TpRbsC_like"/>
    <property type="match status" value="1"/>
</dbReference>
<gene>
    <name evidence="7" type="ORF">H8S62_10500</name>
</gene>
<evidence type="ECO:0000256" key="2">
    <source>
        <dbReference type="ARBA" id="ARBA00022475"/>
    </source>
</evidence>
<dbReference type="PANTHER" id="PTHR47089:SF1">
    <property type="entry name" value="GUANOSINE ABC TRANSPORTER PERMEASE PROTEIN NUPP"/>
    <property type="match status" value="1"/>
</dbReference>
<evidence type="ECO:0000256" key="6">
    <source>
        <dbReference type="SAM" id="Phobius"/>
    </source>
</evidence>
<name>A0A8J6MDB3_9FIRM</name>
<dbReference type="GO" id="GO:0005886">
    <property type="term" value="C:plasma membrane"/>
    <property type="evidence" value="ECO:0007669"/>
    <property type="project" value="UniProtKB-SubCell"/>
</dbReference>
<dbReference type="EMBL" id="JACOPQ010000007">
    <property type="protein sequence ID" value="MBC5737434.1"/>
    <property type="molecule type" value="Genomic_DNA"/>
</dbReference>
<feature type="transmembrane region" description="Helical" evidence="6">
    <location>
        <begin position="20"/>
        <end position="42"/>
    </location>
</feature>
<feature type="transmembrane region" description="Helical" evidence="6">
    <location>
        <begin position="198"/>
        <end position="216"/>
    </location>
</feature>
<feature type="transmembrane region" description="Helical" evidence="6">
    <location>
        <begin position="321"/>
        <end position="342"/>
    </location>
</feature>
<keyword evidence="4 6" id="KW-1133">Transmembrane helix</keyword>
<keyword evidence="2" id="KW-1003">Cell membrane</keyword>
<comment type="subcellular location">
    <subcellularLocation>
        <location evidence="1">Cell membrane</location>
        <topology evidence="1">Multi-pass membrane protein</topology>
    </subcellularLocation>
</comment>
<dbReference type="Pfam" id="PF02653">
    <property type="entry name" value="BPD_transp_2"/>
    <property type="match status" value="1"/>
</dbReference>
<evidence type="ECO:0000256" key="1">
    <source>
        <dbReference type="ARBA" id="ARBA00004651"/>
    </source>
</evidence>
<feature type="transmembrane region" description="Helical" evidence="6">
    <location>
        <begin position="247"/>
        <end position="266"/>
    </location>
</feature>
<dbReference type="InterPro" id="IPR001851">
    <property type="entry name" value="ABC_transp_permease"/>
</dbReference>
<protein>
    <submittedName>
        <fullName evidence="7">ABC transporter permease</fullName>
    </submittedName>
</protein>
<reference evidence="7" key="1">
    <citation type="submission" date="2020-08" db="EMBL/GenBank/DDBJ databases">
        <title>Genome public.</title>
        <authorList>
            <person name="Liu C."/>
            <person name="Sun Q."/>
        </authorList>
    </citation>
    <scope>NUCLEOTIDE SEQUENCE</scope>
    <source>
        <strain evidence="7">NSJ-52</strain>
    </source>
</reference>
<comment type="caution">
    <text evidence="7">The sequence shown here is derived from an EMBL/GenBank/DDBJ whole genome shotgun (WGS) entry which is preliminary data.</text>
</comment>
<dbReference type="RefSeq" id="WP_186919244.1">
    <property type="nucleotide sequence ID" value="NZ_JACOPQ010000007.1"/>
</dbReference>
<keyword evidence="5 6" id="KW-0472">Membrane</keyword>
<proteinExistence type="predicted"/>
<evidence type="ECO:0000256" key="3">
    <source>
        <dbReference type="ARBA" id="ARBA00022692"/>
    </source>
</evidence>
<feature type="transmembrane region" description="Helical" evidence="6">
    <location>
        <begin position="62"/>
        <end position="80"/>
    </location>
</feature>
<sequence length="358" mass="37981">MRPDKRGGVRAVLKNLLRLLAIIAAAFLLNAVILLCLGKNVGQVYETLFTGAFAGKWNFARTLRWTSPLLLTGLAAAIGFRGGVFNLGIDGQLYMGAFAAAWVGFTFTSLPGPLLILLAALAAVAAGAAWAMLAGWIKIRFGASEVVITLMLNYVAKLFTEYLVMYPFYVPGTASDSKATANIAQQAHLTPLIQGSQVTAALLISLAAVVLVYLWTRHTVSGFETRLVGSNDRFAQFSGVKVKRRQLQIMAISGGLAGLCGALEILGVHGRFVVNFTSGLGFDGITVALLSGNNPLAVPLAALFMGAMTSGSTQLEMLGGVPRSMASILMGIIIMTVTIKQLPSVRALFRRRTEAGRT</sequence>
<dbReference type="PANTHER" id="PTHR47089">
    <property type="entry name" value="ABC TRANSPORTER, PERMEASE PROTEIN"/>
    <property type="match status" value="1"/>
</dbReference>
<evidence type="ECO:0000313" key="7">
    <source>
        <dbReference type="EMBL" id="MBC5737434.1"/>
    </source>
</evidence>
<evidence type="ECO:0000256" key="4">
    <source>
        <dbReference type="ARBA" id="ARBA00022989"/>
    </source>
</evidence>
<evidence type="ECO:0000313" key="8">
    <source>
        <dbReference type="Proteomes" id="UP000607645"/>
    </source>
</evidence>
<keyword evidence="8" id="KW-1185">Reference proteome</keyword>
<dbReference type="GO" id="GO:0022857">
    <property type="term" value="F:transmembrane transporter activity"/>
    <property type="evidence" value="ECO:0007669"/>
    <property type="project" value="InterPro"/>
</dbReference>
<feature type="transmembrane region" description="Helical" evidence="6">
    <location>
        <begin position="146"/>
        <end position="169"/>
    </location>
</feature>
<dbReference type="AlphaFoldDB" id="A0A8J6MDB3"/>
<evidence type="ECO:0000256" key="5">
    <source>
        <dbReference type="ARBA" id="ARBA00023136"/>
    </source>
</evidence>
<dbReference type="Proteomes" id="UP000607645">
    <property type="component" value="Unassembled WGS sequence"/>
</dbReference>
<feature type="transmembrane region" description="Helical" evidence="6">
    <location>
        <begin position="114"/>
        <end position="134"/>
    </location>
</feature>
<keyword evidence="3 6" id="KW-0812">Transmembrane</keyword>
<accession>A0A8J6MDB3</accession>
<organism evidence="7 8">
    <name type="scientific">Lawsonibacter faecis</name>
    <dbReference type="NCBI Taxonomy" id="2763052"/>
    <lineage>
        <taxon>Bacteria</taxon>
        <taxon>Bacillati</taxon>
        <taxon>Bacillota</taxon>
        <taxon>Clostridia</taxon>
        <taxon>Eubacteriales</taxon>
        <taxon>Oscillospiraceae</taxon>
        <taxon>Lawsonibacter</taxon>
    </lineage>
</organism>